<keyword evidence="1" id="KW-0732">Signal</keyword>
<feature type="signal peptide" evidence="1">
    <location>
        <begin position="1"/>
        <end position="20"/>
    </location>
</feature>
<sequence>MRTLSTLAIWCLLAFPVARAADTYPLLFADDFENGIESWQTTDVDPAKPTWQVVDLKNAAGKPTKVFRTTGKSAYQPKFRSPPNIALLKDVTVGDFELTAKVQSTNVDAGPHRDMCIFWGYQDPTHYYYVHFGAVSDPNACQIFIVNGAARTPITTKTAEGTPWTTGWHEVRVIRNAVDGTIEVYFDDMDEPLMAAKDKTFTWGQVGLGTFDDNGNWDDFQLNGVEAKPAKEVKATAPTK</sequence>
<dbReference type="KEGG" id="lpav:PLANPX_0246"/>
<dbReference type="EMBL" id="AP021861">
    <property type="protein sequence ID" value="BBO30634.1"/>
    <property type="molecule type" value="Genomic_DNA"/>
</dbReference>
<protein>
    <submittedName>
        <fullName evidence="2">Uncharacterized protein</fullName>
    </submittedName>
</protein>
<evidence type="ECO:0000313" key="2">
    <source>
        <dbReference type="EMBL" id="BBO30634.1"/>
    </source>
</evidence>
<gene>
    <name evidence="2" type="ORF">PLANPX_0246</name>
</gene>
<feature type="chain" id="PRO_5025051875" evidence="1">
    <location>
        <begin position="21"/>
        <end position="240"/>
    </location>
</feature>
<dbReference type="AlphaFoldDB" id="A0A5K7X1V6"/>
<reference evidence="3" key="1">
    <citation type="submission" date="2019-10" db="EMBL/GenBank/DDBJ databases">
        <title>Lacipirellula parvula gen. nov., sp. nov., representing a lineage of planctomycetes widespread in freshwater anoxic habitats, and description of the family Lacipirellulaceae.</title>
        <authorList>
            <person name="Dedysh S.N."/>
            <person name="Kulichevskaya I.S."/>
            <person name="Beletsky A.V."/>
            <person name="Rakitin A.L."/>
            <person name="Mardanov A.V."/>
            <person name="Ivanova A.A."/>
            <person name="Saltykova V.X."/>
            <person name="Rijpstra W.I.C."/>
            <person name="Sinninghe Damste J.S."/>
            <person name="Ravin N.V."/>
        </authorList>
    </citation>
    <scope>NUCLEOTIDE SEQUENCE [LARGE SCALE GENOMIC DNA]</scope>
    <source>
        <strain evidence="3">PX69</strain>
    </source>
</reference>
<dbReference type="Gene3D" id="2.60.120.560">
    <property type="entry name" value="Exo-inulinase, domain 1"/>
    <property type="match status" value="1"/>
</dbReference>
<evidence type="ECO:0000256" key="1">
    <source>
        <dbReference type="SAM" id="SignalP"/>
    </source>
</evidence>
<proteinExistence type="predicted"/>
<dbReference type="RefSeq" id="WP_152096942.1">
    <property type="nucleotide sequence ID" value="NZ_AP021861.1"/>
</dbReference>
<dbReference type="Proteomes" id="UP000326837">
    <property type="component" value="Chromosome"/>
</dbReference>
<organism evidence="2 3">
    <name type="scientific">Lacipirellula parvula</name>
    <dbReference type="NCBI Taxonomy" id="2650471"/>
    <lineage>
        <taxon>Bacteria</taxon>
        <taxon>Pseudomonadati</taxon>
        <taxon>Planctomycetota</taxon>
        <taxon>Planctomycetia</taxon>
        <taxon>Pirellulales</taxon>
        <taxon>Lacipirellulaceae</taxon>
        <taxon>Lacipirellula</taxon>
    </lineage>
</organism>
<accession>A0A5K7X1V6</accession>
<keyword evidence="3" id="KW-1185">Reference proteome</keyword>
<evidence type="ECO:0000313" key="3">
    <source>
        <dbReference type="Proteomes" id="UP000326837"/>
    </source>
</evidence>
<name>A0A5K7X1V6_9BACT</name>